<proteinExistence type="inferred from homology"/>
<evidence type="ECO:0000256" key="5">
    <source>
        <dbReference type="ARBA" id="ARBA00013200"/>
    </source>
</evidence>
<comment type="caution">
    <text evidence="20">The sequence shown here is derived from an EMBL/GenBank/DDBJ whole genome shotgun (WGS) entry which is preliminary data.</text>
</comment>
<evidence type="ECO:0000256" key="11">
    <source>
        <dbReference type="ARBA" id="ARBA00022842"/>
    </source>
</evidence>
<reference evidence="20 21" key="1">
    <citation type="submission" date="2023-10" db="EMBL/GenBank/DDBJ databases">
        <authorList>
            <person name="Venkata Ramana C."/>
            <person name="Sasikala C."/>
            <person name="Dhurka M."/>
        </authorList>
    </citation>
    <scope>NUCLEOTIDE SEQUENCE [LARGE SCALE GENOMIC DNA]</scope>
    <source>
        <strain evidence="20 21">KCTC 32151</strain>
    </source>
</reference>
<evidence type="ECO:0000256" key="9">
    <source>
        <dbReference type="ARBA" id="ARBA00022679"/>
    </source>
</evidence>
<evidence type="ECO:0000256" key="13">
    <source>
        <dbReference type="ARBA" id="ARBA00023136"/>
    </source>
</evidence>
<dbReference type="EC" id="2.7.8.26" evidence="5 19"/>
<comment type="function">
    <text evidence="14 19">Joins adenosylcobinamide-GDP and alpha-ribazole to generate adenosylcobalamin (Ado-cobalamin). Also synthesizes adenosylcobalamin 5'-phosphate from adenosylcobinamide-GDP and alpha-ribazole 5'-phosphate.</text>
</comment>
<comment type="cofactor">
    <cofactor evidence="1 19">
        <name>Mg(2+)</name>
        <dbReference type="ChEBI" id="CHEBI:18420"/>
    </cofactor>
</comment>
<evidence type="ECO:0000256" key="7">
    <source>
        <dbReference type="ARBA" id="ARBA00022475"/>
    </source>
</evidence>
<name>A0ABU4APM9_9HYPH</name>
<evidence type="ECO:0000256" key="10">
    <source>
        <dbReference type="ARBA" id="ARBA00022692"/>
    </source>
</evidence>
<keyword evidence="7 19" id="KW-1003">Cell membrane</keyword>
<comment type="subcellular location">
    <subcellularLocation>
        <location evidence="2 19">Cell membrane</location>
        <topology evidence="2 19">Multi-pass membrane protein</topology>
    </subcellularLocation>
</comment>
<dbReference type="PANTHER" id="PTHR34148:SF1">
    <property type="entry name" value="ADENOSYLCOBINAMIDE-GDP RIBAZOLETRANSFERASE"/>
    <property type="match status" value="1"/>
</dbReference>
<organism evidence="20 21">
    <name type="scientific">Nitratireductor aquimarinus</name>
    <dbReference type="NCBI Taxonomy" id="889300"/>
    <lineage>
        <taxon>Bacteria</taxon>
        <taxon>Pseudomonadati</taxon>
        <taxon>Pseudomonadota</taxon>
        <taxon>Alphaproteobacteria</taxon>
        <taxon>Hyphomicrobiales</taxon>
        <taxon>Phyllobacteriaceae</taxon>
        <taxon>Nitratireductor</taxon>
    </lineage>
</organism>
<comment type="catalytic activity">
    <reaction evidence="18 19">
        <text>alpha-ribazole 5'-phosphate + adenosylcob(III)inamide-GDP = adenosylcob(III)alamin 5'-phosphate + GMP + H(+)</text>
        <dbReference type="Rhea" id="RHEA:23560"/>
        <dbReference type="ChEBI" id="CHEBI:15378"/>
        <dbReference type="ChEBI" id="CHEBI:57918"/>
        <dbReference type="ChEBI" id="CHEBI:58115"/>
        <dbReference type="ChEBI" id="CHEBI:60487"/>
        <dbReference type="ChEBI" id="CHEBI:60493"/>
        <dbReference type="EC" id="2.7.8.26"/>
    </reaction>
</comment>
<comment type="caution">
    <text evidence="19">Lacks conserved residue(s) required for the propagation of feature annotation.</text>
</comment>
<comment type="pathway">
    <text evidence="3 19">Cofactor biosynthesis; adenosylcobalamin biosynthesis; adenosylcobalamin from cob(II)yrinate a,c-diamide: step 7/7.</text>
</comment>
<evidence type="ECO:0000256" key="19">
    <source>
        <dbReference type="HAMAP-Rule" id="MF_00719"/>
    </source>
</evidence>
<gene>
    <name evidence="19 20" type="primary">cobS</name>
    <name evidence="20" type="ORF">R2G56_18045</name>
</gene>
<accession>A0ABU4APM9</accession>
<sequence length="254" mass="25774">MAGPRSMLVTALRDVAACLGFYTRLPLPAFEMPAHGFAAAQWAAPLAGLVVGAICSAVLIGAAMLGLPATIAVALALAAGTLVTGGLHEDGLADVADGFGGGSTREKKLAIMKDSRIGSYGVAALILSFLMRWTALSSLGLVAVPALLMAHTASRALMPALMRLSPPAREDGLSAGAGRPETATVLVALAIGGALLFISGPGFVLVTAPLLFLALFFIKRLAEKQIGGQTGDVLGALQQLAETIVLIAAVAYFI</sequence>
<keyword evidence="8 19" id="KW-0169">Cobalamin biosynthesis</keyword>
<evidence type="ECO:0000313" key="20">
    <source>
        <dbReference type="EMBL" id="MDV6228200.1"/>
    </source>
</evidence>
<dbReference type="Pfam" id="PF02654">
    <property type="entry name" value="CobS"/>
    <property type="match status" value="1"/>
</dbReference>
<dbReference type="InterPro" id="IPR003805">
    <property type="entry name" value="CobS"/>
</dbReference>
<comment type="catalytic activity">
    <reaction evidence="17 19">
        <text>alpha-ribazole + adenosylcob(III)inamide-GDP = adenosylcob(III)alamin + GMP + H(+)</text>
        <dbReference type="Rhea" id="RHEA:16049"/>
        <dbReference type="ChEBI" id="CHEBI:10329"/>
        <dbReference type="ChEBI" id="CHEBI:15378"/>
        <dbReference type="ChEBI" id="CHEBI:18408"/>
        <dbReference type="ChEBI" id="CHEBI:58115"/>
        <dbReference type="ChEBI" id="CHEBI:60487"/>
        <dbReference type="EC" id="2.7.8.26"/>
    </reaction>
</comment>
<keyword evidence="11 19" id="KW-0460">Magnesium</keyword>
<dbReference type="RefSeq" id="WP_317562166.1">
    <property type="nucleotide sequence ID" value="NZ_JAWLIP010000009.1"/>
</dbReference>
<keyword evidence="13 19" id="KW-0472">Membrane</keyword>
<evidence type="ECO:0000256" key="1">
    <source>
        <dbReference type="ARBA" id="ARBA00001946"/>
    </source>
</evidence>
<feature type="transmembrane region" description="Helical" evidence="19">
    <location>
        <begin position="42"/>
        <end position="67"/>
    </location>
</feature>
<evidence type="ECO:0000256" key="4">
    <source>
        <dbReference type="ARBA" id="ARBA00010561"/>
    </source>
</evidence>
<dbReference type="GO" id="GO:0051073">
    <property type="term" value="F:adenosylcobinamide-GDP ribazoletransferase activity"/>
    <property type="evidence" value="ECO:0007669"/>
    <property type="project" value="UniProtKB-EC"/>
</dbReference>
<evidence type="ECO:0000256" key="2">
    <source>
        <dbReference type="ARBA" id="ARBA00004651"/>
    </source>
</evidence>
<keyword evidence="21" id="KW-1185">Reference proteome</keyword>
<evidence type="ECO:0000256" key="16">
    <source>
        <dbReference type="ARBA" id="ARBA00032853"/>
    </source>
</evidence>
<keyword evidence="9 19" id="KW-0808">Transferase</keyword>
<evidence type="ECO:0000256" key="15">
    <source>
        <dbReference type="ARBA" id="ARBA00032605"/>
    </source>
</evidence>
<dbReference type="NCBIfam" id="TIGR00317">
    <property type="entry name" value="cobS"/>
    <property type="match status" value="1"/>
</dbReference>
<protein>
    <recommendedName>
        <fullName evidence="6 19">Adenosylcobinamide-GDP ribazoletransferase</fullName>
        <ecNumber evidence="5 19">2.7.8.26</ecNumber>
    </recommendedName>
    <alternativeName>
        <fullName evidence="16 19">Cobalamin synthase</fullName>
    </alternativeName>
    <alternativeName>
        <fullName evidence="15 19">Cobalamin-5'-phosphate synthase</fullName>
    </alternativeName>
</protein>
<comment type="similarity">
    <text evidence="4 19">Belongs to the CobS family.</text>
</comment>
<evidence type="ECO:0000256" key="14">
    <source>
        <dbReference type="ARBA" id="ARBA00025228"/>
    </source>
</evidence>
<dbReference type="Proteomes" id="UP001185659">
    <property type="component" value="Unassembled WGS sequence"/>
</dbReference>
<feature type="transmembrane region" description="Helical" evidence="19">
    <location>
        <begin position="182"/>
        <end position="198"/>
    </location>
</feature>
<evidence type="ECO:0000256" key="6">
    <source>
        <dbReference type="ARBA" id="ARBA00015850"/>
    </source>
</evidence>
<dbReference type="PANTHER" id="PTHR34148">
    <property type="entry name" value="ADENOSYLCOBINAMIDE-GDP RIBAZOLETRANSFERASE"/>
    <property type="match status" value="1"/>
</dbReference>
<evidence type="ECO:0000256" key="8">
    <source>
        <dbReference type="ARBA" id="ARBA00022573"/>
    </source>
</evidence>
<evidence type="ECO:0000256" key="18">
    <source>
        <dbReference type="ARBA" id="ARBA00049504"/>
    </source>
</evidence>
<evidence type="ECO:0000313" key="21">
    <source>
        <dbReference type="Proteomes" id="UP001185659"/>
    </source>
</evidence>
<keyword evidence="10 19" id="KW-0812">Transmembrane</keyword>
<dbReference type="HAMAP" id="MF_00719">
    <property type="entry name" value="CobS"/>
    <property type="match status" value="1"/>
</dbReference>
<evidence type="ECO:0000256" key="3">
    <source>
        <dbReference type="ARBA" id="ARBA00004663"/>
    </source>
</evidence>
<evidence type="ECO:0000256" key="17">
    <source>
        <dbReference type="ARBA" id="ARBA00048623"/>
    </source>
</evidence>
<evidence type="ECO:0000256" key="12">
    <source>
        <dbReference type="ARBA" id="ARBA00022989"/>
    </source>
</evidence>
<dbReference type="EMBL" id="JAWLIP010000009">
    <property type="protein sequence ID" value="MDV6228200.1"/>
    <property type="molecule type" value="Genomic_DNA"/>
</dbReference>
<keyword evidence="12 19" id="KW-1133">Transmembrane helix</keyword>